<evidence type="ECO:0000313" key="1">
    <source>
        <dbReference type="EMBL" id="EDV43123.1"/>
    </source>
</evidence>
<dbReference type="FunCoup" id="B3M0B7">
    <property type="interactions" value="1"/>
</dbReference>
<dbReference type="OMA" id="KKYGPFE"/>
<dbReference type="Proteomes" id="UP000007801">
    <property type="component" value="Unassembled WGS sequence"/>
</dbReference>
<dbReference type="eggNOG" id="ENOG502T8U5">
    <property type="taxonomic scope" value="Eukaryota"/>
</dbReference>
<dbReference type="OrthoDB" id="7882957at2759"/>
<dbReference type="GeneID" id="6502675"/>
<gene>
    <name evidence="1" type="primary">Dana\GF19940</name>
    <name evidence="1" type="synonym">dana_GLEANR_22346</name>
    <name evidence="1" type="ORF">GF19940</name>
</gene>
<organism evidence="1 2">
    <name type="scientific">Drosophila ananassae</name>
    <name type="common">Fruit fly</name>
    <dbReference type="NCBI Taxonomy" id="7217"/>
    <lineage>
        <taxon>Eukaryota</taxon>
        <taxon>Metazoa</taxon>
        <taxon>Ecdysozoa</taxon>
        <taxon>Arthropoda</taxon>
        <taxon>Hexapoda</taxon>
        <taxon>Insecta</taxon>
        <taxon>Pterygota</taxon>
        <taxon>Neoptera</taxon>
        <taxon>Endopterygota</taxon>
        <taxon>Diptera</taxon>
        <taxon>Brachycera</taxon>
        <taxon>Muscomorpha</taxon>
        <taxon>Ephydroidea</taxon>
        <taxon>Drosophilidae</taxon>
        <taxon>Drosophila</taxon>
        <taxon>Sophophora</taxon>
    </lineage>
</organism>
<proteinExistence type="predicted"/>
<dbReference type="AlphaFoldDB" id="B3M0B7"/>
<dbReference type="InParanoid" id="B3M0B7"/>
<dbReference type="HOGENOM" id="CLU_1295585_0_0_1"/>
<dbReference type="EMBL" id="CH902617">
    <property type="protein sequence ID" value="EDV43123.1"/>
    <property type="molecule type" value="Genomic_DNA"/>
</dbReference>
<keyword evidence="2" id="KW-1185">Reference proteome</keyword>
<dbReference type="PhylomeDB" id="B3M0B7"/>
<evidence type="ECO:0000313" key="2">
    <source>
        <dbReference type="Proteomes" id="UP000007801"/>
    </source>
</evidence>
<sequence length="194" mass="22350">MFLNDIGLPLIVESGKKSFEKIVGPLLLTSAAFKDFKIPENWRPYVIGSEEDIFRLKSPQNFGENSDCLFEVLKPNVSINIEIEATKIRLTLIHHDLISRIYYLDNGLSKIVIMDHAPAYLDFIPKANASFHIGLSQGIDVLFLDDEFLTENLNEDLYQFVHLLKPKNIYGLQQKELPNWLLSLRRCKDIYARP</sequence>
<reference evidence="1 2" key="1">
    <citation type="journal article" date="2007" name="Nature">
        <title>Evolution of genes and genomes on the Drosophila phylogeny.</title>
        <authorList>
            <consortium name="Drosophila 12 Genomes Consortium"/>
            <person name="Clark A.G."/>
            <person name="Eisen M.B."/>
            <person name="Smith D.R."/>
            <person name="Bergman C.M."/>
            <person name="Oliver B."/>
            <person name="Markow T.A."/>
            <person name="Kaufman T.C."/>
            <person name="Kellis M."/>
            <person name="Gelbart W."/>
            <person name="Iyer V.N."/>
            <person name="Pollard D.A."/>
            <person name="Sackton T.B."/>
            <person name="Larracuente A.M."/>
            <person name="Singh N.D."/>
            <person name="Abad J.P."/>
            <person name="Abt D.N."/>
            <person name="Adryan B."/>
            <person name="Aguade M."/>
            <person name="Akashi H."/>
            <person name="Anderson W.W."/>
            <person name="Aquadro C.F."/>
            <person name="Ardell D.H."/>
            <person name="Arguello R."/>
            <person name="Artieri C.G."/>
            <person name="Barbash D.A."/>
            <person name="Barker D."/>
            <person name="Barsanti P."/>
            <person name="Batterham P."/>
            <person name="Batzoglou S."/>
            <person name="Begun D."/>
            <person name="Bhutkar A."/>
            <person name="Blanco E."/>
            <person name="Bosak S.A."/>
            <person name="Bradley R.K."/>
            <person name="Brand A.D."/>
            <person name="Brent M.R."/>
            <person name="Brooks A.N."/>
            <person name="Brown R.H."/>
            <person name="Butlin R.K."/>
            <person name="Caggese C."/>
            <person name="Calvi B.R."/>
            <person name="Bernardo de Carvalho A."/>
            <person name="Caspi A."/>
            <person name="Castrezana S."/>
            <person name="Celniker S.E."/>
            <person name="Chang J.L."/>
            <person name="Chapple C."/>
            <person name="Chatterji S."/>
            <person name="Chinwalla A."/>
            <person name="Civetta A."/>
            <person name="Clifton S.W."/>
            <person name="Comeron J.M."/>
            <person name="Costello J.C."/>
            <person name="Coyne J.A."/>
            <person name="Daub J."/>
            <person name="David R.G."/>
            <person name="Delcher A.L."/>
            <person name="Delehaunty K."/>
            <person name="Do C.B."/>
            <person name="Ebling H."/>
            <person name="Edwards K."/>
            <person name="Eickbush T."/>
            <person name="Evans J.D."/>
            <person name="Filipski A."/>
            <person name="Findeiss S."/>
            <person name="Freyhult E."/>
            <person name="Fulton L."/>
            <person name="Fulton R."/>
            <person name="Garcia A.C."/>
            <person name="Gardiner A."/>
            <person name="Garfield D.A."/>
            <person name="Garvin B.E."/>
            <person name="Gibson G."/>
            <person name="Gilbert D."/>
            <person name="Gnerre S."/>
            <person name="Godfrey J."/>
            <person name="Good R."/>
            <person name="Gotea V."/>
            <person name="Gravely B."/>
            <person name="Greenberg A.J."/>
            <person name="Griffiths-Jones S."/>
            <person name="Gross S."/>
            <person name="Guigo R."/>
            <person name="Gustafson E.A."/>
            <person name="Haerty W."/>
            <person name="Hahn M.W."/>
            <person name="Halligan D.L."/>
            <person name="Halpern A.L."/>
            <person name="Halter G.M."/>
            <person name="Han M.V."/>
            <person name="Heger A."/>
            <person name="Hillier L."/>
            <person name="Hinrichs A.S."/>
            <person name="Holmes I."/>
            <person name="Hoskins R.A."/>
            <person name="Hubisz M.J."/>
            <person name="Hultmark D."/>
            <person name="Huntley M.A."/>
            <person name="Jaffe D.B."/>
            <person name="Jagadeeshan S."/>
            <person name="Jeck W.R."/>
            <person name="Johnson J."/>
            <person name="Jones C.D."/>
            <person name="Jordan W.C."/>
            <person name="Karpen G.H."/>
            <person name="Kataoka E."/>
            <person name="Keightley P.D."/>
            <person name="Kheradpour P."/>
            <person name="Kirkness E.F."/>
            <person name="Koerich L.B."/>
            <person name="Kristiansen K."/>
            <person name="Kudrna D."/>
            <person name="Kulathinal R.J."/>
            <person name="Kumar S."/>
            <person name="Kwok R."/>
            <person name="Lander E."/>
            <person name="Langley C.H."/>
            <person name="Lapoint R."/>
            <person name="Lazzaro B.P."/>
            <person name="Lee S.J."/>
            <person name="Levesque L."/>
            <person name="Li R."/>
            <person name="Lin C.F."/>
            <person name="Lin M.F."/>
            <person name="Lindblad-Toh K."/>
            <person name="Llopart A."/>
            <person name="Long M."/>
            <person name="Low L."/>
            <person name="Lozovsky E."/>
            <person name="Lu J."/>
            <person name="Luo M."/>
            <person name="Machado C.A."/>
            <person name="Makalowski W."/>
            <person name="Marzo M."/>
            <person name="Matsuda M."/>
            <person name="Matzkin L."/>
            <person name="McAllister B."/>
            <person name="McBride C.S."/>
            <person name="McKernan B."/>
            <person name="McKernan K."/>
            <person name="Mendez-Lago M."/>
            <person name="Minx P."/>
            <person name="Mollenhauer M.U."/>
            <person name="Montooth K."/>
            <person name="Mount S.M."/>
            <person name="Mu X."/>
            <person name="Myers E."/>
            <person name="Negre B."/>
            <person name="Newfeld S."/>
            <person name="Nielsen R."/>
            <person name="Noor M.A."/>
            <person name="O'Grady P."/>
            <person name="Pachter L."/>
            <person name="Papaceit M."/>
            <person name="Parisi M.J."/>
            <person name="Parisi M."/>
            <person name="Parts L."/>
            <person name="Pedersen J.S."/>
            <person name="Pesole G."/>
            <person name="Phillippy A.M."/>
            <person name="Ponting C.P."/>
            <person name="Pop M."/>
            <person name="Porcelli D."/>
            <person name="Powell J.R."/>
            <person name="Prohaska S."/>
            <person name="Pruitt K."/>
            <person name="Puig M."/>
            <person name="Quesneville H."/>
            <person name="Ram K.R."/>
            <person name="Rand D."/>
            <person name="Rasmussen M.D."/>
            <person name="Reed L.K."/>
            <person name="Reenan R."/>
            <person name="Reily A."/>
            <person name="Remington K.A."/>
            <person name="Rieger T.T."/>
            <person name="Ritchie M.G."/>
            <person name="Robin C."/>
            <person name="Rogers Y.H."/>
            <person name="Rohde C."/>
            <person name="Rozas J."/>
            <person name="Rubenfield M.J."/>
            <person name="Ruiz A."/>
            <person name="Russo S."/>
            <person name="Salzberg S.L."/>
            <person name="Sanchez-Gracia A."/>
            <person name="Saranga D.J."/>
            <person name="Sato H."/>
            <person name="Schaeffer S.W."/>
            <person name="Schatz M.C."/>
            <person name="Schlenke T."/>
            <person name="Schwartz R."/>
            <person name="Segarra C."/>
            <person name="Singh R.S."/>
            <person name="Sirot L."/>
            <person name="Sirota M."/>
            <person name="Sisneros N.B."/>
            <person name="Smith C.D."/>
            <person name="Smith T.F."/>
            <person name="Spieth J."/>
            <person name="Stage D.E."/>
            <person name="Stark A."/>
            <person name="Stephan W."/>
            <person name="Strausberg R.L."/>
            <person name="Strempel S."/>
            <person name="Sturgill D."/>
            <person name="Sutton G."/>
            <person name="Sutton G.G."/>
            <person name="Tao W."/>
            <person name="Teichmann S."/>
            <person name="Tobari Y.N."/>
            <person name="Tomimura Y."/>
            <person name="Tsolas J.M."/>
            <person name="Valente V.L."/>
            <person name="Venter E."/>
            <person name="Venter J.C."/>
            <person name="Vicario S."/>
            <person name="Vieira F.G."/>
            <person name="Vilella A.J."/>
            <person name="Villasante A."/>
            <person name="Walenz B."/>
            <person name="Wang J."/>
            <person name="Wasserman M."/>
            <person name="Watts T."/>
            <person name="Wilson D."/>
            <person name="Wilson R.K."/>
            <person name="Wing R.A."/>
            <person name="Wolfner M.F."/>
            <person name="Wong A."/>
            <person name="Wong G.K."/>
            <person name="Wu C.I."/>
            <person name="Wu G."/>
            <person name="Yamamoto D."/>
            <person name="Yang H.P."/>
            <person name="Yang S.P."/>
            <person name="Yorke J.A."/>
            <person name="Yoshida K."/>
            <person name="Zdobnov E."/>
            <person name="Zhang P."/>
            <person name="Zhang Y."/>
            <person name="Zimin A.V."/>
            <person name="Baldwin J."/>
            <person name="Abdouelleil A."/>
            <person name="Abdulkadir J."/>
            <person name="Abebe A."/>
            <person name="Abera B."/>
            <person name="Abreu J."/>
            <person name="Acer S.C."/>
            <person name="Aftuck L."/>
            <person name="Alexander A."/>
            <person name="An P."/>
            <person name="Anderson E."/>
            <person name="Anderson S."/>
            <person name="Arachi H."/>
            <person name="Azer M."/>
            <person name="Bachantsang P."/>
            <person name="Barry A."/>
            <person name="Bayul T."/>
            <person name="Berlin A."/>
            <person name="Bessette D."/>
            <person name="Bloom T."/>
            <person name="Blye J."/>
            <person name="Boguslavskiy L."/>
            <person name="Bonnet C."/>
            <person name="Boukhgalter B."/>
            <person name="Bourzgui I."/>
            <person name="Brown A."/>
            <person name="Cahill P."/>
            <person name="Channer S."/>
            <person name="Cheshatsang Y."/>
            <person name="Chuda L."/>
            <person name="Citroen M."/>
            <person name="Collymore A."/>
            <person name="Cooke P."/>
            <person name="Costello M."/>
            <person name="D'Aco K."/>
            <person name="Daza R."/>
            <person name="De Haan G."/>
            <person name="DeGray S."/>
            <person name="DeMaso C."/>
            <person name="Dhargay N."/>
            <person name="Dooley K."/>
            <person name="Dooley E."/>
            <person name="Doricent M."/>
            <person name="Dorje P."/>
            <person name="Dorjee K."/>
            <person name="Dupes A."/>
            <person name="Elong R."/>
            <person name="Falk J."/>
            <person name="Farina A."/>
            <person name="Faro S."/>
            <person name="Ferguson D."/>
            <person name="Fisher S."/>
            <person name="Foley C.D."/>
            <person name="Franke A."/>
            <person name="Friedrich D."/>
            <person name="Gadbois L."/>
            <person name="Gearin G."/>
            <person name="Gearin C.R."/>
            <person name="Giannoukos G."/>
            <person name="Goode T."/>
            <person name="Graham J."/>
            <person name="Grandbois E."/>
            <person name="Grewal S."/>
            <person name="Gyaltsen K."/>
            <person name="Hafez N."/>
            <person name="Hagos B."/>
            <person name="Hall J."/>
            <person name="Henson C."/>
            <person name="Hollinger A."/>
            <person name="Honan T."/>
            <person name="Huard M.D."/>
            <person name="Hughes L."/>
            <person name="Hurhula B."/>
            <person name="Husby M.E."/>
            <person name="Kamat A."/>
            <person name="Kanga B."/>
            <person name="Kashin S."/>
            <person name="Khazanovich D."/>
            <person name="Kisner P."/>
            <person name="Lance K."/>
            <person name="Lara M."/>
            <person name="Lee W."/>
            <person name="Lennon N."/>
            <person name="Letendre F."/>
            <person name="LeVine R."/>
            <person name="Lipovsky A."/>
            <person name="Liu X."/>
            <person name="Liu J."/>
            <person name="Liu S."/>
            <person name="Lokyitsang T."/>
            <person name="Lokyitsang Y."/>
            <person name="Lubonja R."/>
            <person name="Lui A."/>
            <person name="MacDonald P."/>
            <person name="Magnisalis V."/>
            <person name="Maru K."/>
            <person name="Matthews C."/>
            <person name="McCusker W."/>
            <person name="McDonough S."/>
            <person name="Mehta T."/>
            <person name="Meldrim J."/>
            <person name="Meneus L."/>
            <person name="Mihai O."/>
            <person name="Mihalev A."/>
            <person name="Mihova T."/>
            <person name="Mittelman R."/>
            <person name="Mlenga V."/>
            <person name="Montmayeur A."/>
            <person name="Mulrain L."/>
            <person name="Navidi A."/>
            <person name="Naylor J."/>
            <person name="Negash T."/>
            <person name="Nguyen T."/>
            <person name="Nguyen N."/>
            <person name="Nicol R."/>
            <person name="Norbu C."/>
            <person name="Norbu N."/>
            <person name="Novod N."/>
            <person name="O'Neill B."/>
            <person name="Osman S."/>
            <person name="Markiewicz E."/>
            <person name="Oyono O.L."/>
            <person name="Patti C."/>
            <person name="Phunkhang P."/>
            <person name="Pierre F."/>
            <person name="Priest M."/>
            <person name="Raghuraman S."/>
            <person name="Rege F."/>
            <person name="Reyes R."/>
            <person name="Rise C."/>
            <person name="Rogov P."/>
            <person name="Ross K."/>
            <person name="Ryan E."/>
            <person name="Settipalli S."/>
            <person name="Shea T."/>
            <person name="Sherpa N."/>
            <person name="Shi L."/>
            <person name="Shih D."/>
            <person name="Sparrow T."/>
            <person name="Spaulding J."/>
            <person name="Stalker J."/>
            <person name="Stange-Thomann N."/>
            <person name="Stavropoulos S."/>
            <person name="Stone C."/>
            <person name="Strader C."/>
            <person name="Tesfaye S."/>
            <person name="Thomson T."/>
            <person name="Thoulutsang Y."/>
            <person name="Thoulutsang D."/>
            <person name="Topham K."/>
            <person name="Topping I."/>
            <person name="Tsamla T."/>
            <person name="Vassiliev H."/>
            <person name="Vo A."/>
            <person name="Wangchuk T."/>
            <person name="Wangdi T."/>
            <person name="Weiand M."/>
            <person name="Wilkinson J."/>
            <person name="Wilson A."/>
            <person name="Yadav S."/>
            <person name="Young G."/>
            <person name="Yu Q."/>
            <person name="Zembek L."/>
            <person name="Zhong D."/>
            <person name="Zimmer A."/>
            <person name="Zwirko Z."/>
            <person name="Jaffe D.B."/>
            <person name="Alvarez P."/>
            <person name="Brockman W."/>
            <person name="Butler J."/>
            <person name="Chin C."/>
            <person name="Gnerre S."/>
            <person name="Grabherr M."/>
            <person name="Kleber M."/>
            <person name="Mauceli E."/>
            <person name="MacCallum I."/>
        </authorList>
    </citation>
    <scope>NUCLEOTIDE SEQUENCE [LARGE SCALE GENOMIC DNA]</scope>
    <source>
        <strain evidence="2">Tucson 14024-0371.13</strain>
    </source>
</reference>
<dbReference type="KEGG" id="dan:6502675"/>
<accession>B3M0B7</accession>
<name>B3M0B7_DROAN</name>
<protein>
    <submittedName>
        <fullName evidence="1">Uncharacterized protein</fullName>
    </submittedName>
</protein>